<protein>
    <submittedName>
        <fullName evidence="2">Uncharacterized protein</fullName>
    </submittedName>
</protein>
<accession>A0AAD5S8F3</accession>
<evidence type="ECO:0000313" key="2">
    <source>
        <dbReference type="EMBL" id="KAJ3049202.1"/>
    </source>
</evidence>
<reference evidence="2" key="1">
    <citation type="submission" date="2020-05" db="EMBL/GenBank/DDBJ databases">
        <title>Phylogenomic resolution of chytrid fungi.</title>
        <authorList>
            <person name="Stajich J.E."/>
            <person name="Amses K."/>
            <person name="Simmons R."/>
            <person name="Seto K."/>
            <person name="Myers J."/>
            <person name="Bonds A."/>
            <person name="Quandt C.A."/>
            <person name="Barry K."/>
            <person name="Liu P."/>
            <person name="Grigoriev I."/>
            <person name="Longcore J.E."/>
            <person name="James T.Y."/>
        </authorList>
    </citation>
    <scope>NUCLEOTIDE SEQUENCE</scope>
    <source>
        <strain evidence="2">JEL0318</strain>
    </source>
</reference>
<dbReference type="AlphaFoldDB" id="A0AAD5S8F3"/>
<name>A0AAD5S8F3_9FUNG</name>
<comment type="caution">
    <text evidence="2">The sequence shown here is derived from an EMBL/GenBank/DDBJ whole genome shotgun (WGS) entry which is preliminary data.</text>
</comment>
<evidence type="ECO:0000313" key="3">
    <source>
        <dbReference type="Proteomes" id="UP001212841"/>
    </source>
</evidence>
<feature type="region of interest" description="Disordered" evidence="1">
    <location>
        <begin position="1"/>
        <end position="72"/>
    </location>
</feature>
<feature type="non-terminal residue" evidence="2">
    <location>
        <position position="1"/>
    </location>
</feature>
<feature type="compositionally biased region" description="Polar residues" evidence="1">
    <location>
        <begin position="43"/>
        <end position="61"/>
    </location>
</feature>
<organism evidence="2 3">
    <name type="scientific">Rhizophlyctis rosea</name>
    <dbReference type="NCBI Taxonomy" id="64517"/>
    <lineage>
        <taxon>Eukaryota</taxon>
        <taxon>Fungi</taxon>
        <taxon>Fungi incertae sedis</taxon>
        <taxon>Chytridiomycota</taxon>
        <taxon>Chytridiomycota incertae sedis</taxon>
        <taxon>Chytridiomycetes</taxon>
        <taxon>Rhizophlyctidales</taxon>
        <taxon>Rhizophlyctidaceae</taxon>
        <taxon>Rhizophlyctis</taxon>
    </lineage>
</organism>
<evidence type="ECO:0000256" key="1">
    <source>
        <dbReference type="SAM" id="MobiDB-lite"/>
    </source>
</evidence>
<feature type="compositionally biased region" description="Basic residues" evidence="1">
    <location>
        <begin position="63"/>
        <end position="72"/>
    </location>
</feature>
<keyword evidence="3" id="KW-1185">Reference proteome</keyword>
<dbReference type="Proteomes" id="UP001212841">
    <property type="component" value="Unassembled WGS sequence"/>
</dbReference>
<dbReference type="EMBL" id="JADGJD010000678">
    <property type="protein sequence ID" value="KAJ3049202.1"/>
    <property type="molecule type" value="Genomic_DNA"/>
</dbReference>
<sequence length="72" mass="7615">PSLFDPVTSSKRLPPDQISQDELPPSSAFPPSGRKKAKFAEDSGSSELPSGSARSSASEAPTSKKKKRKIDS</sequence>
<gene>
    <name evidence="2" type="ORF">HK097_009765</name>
</gene>
<proteinExistence type="predicted"/>